<dbReference type="PANTHER" id="PTHR46193">
    <property type="entry name" value="6-PHOSPHOGLUCONATE PHOSPHATASE"/>
    <property type="match status" value="1"/>
</dbReference>
<dbReference type="NCBIfam" id="TIGR01509">
    <property type="entry name" value="HAD-SF-IA-v3"/>
    <property type="match status" value="1"/>
</dbReference>
<dbReference type="PANTHER" id="PTHR46193:SF10">
    <property type="entry name" value="6-PHOSPHOGLUCONATE PHOSPHATASE"/>
    <property type="match status" value="1"/>
</dbReference>
<dbReference type="SFLD" id="SFLDG01135">
    <property type="entry name" value="C1.5.6:_HAD__Beta-PGM__Phospha"/>
    <property type="match status" value="1"/>
</dbReference>
<dbReference type="EMBL" id="JSWE01000206">
    <property type="protein sequence ID" value="KIE04276.1"/>
    <property type="molecule type" value="Genomic_DNA"/>
</dbReference>
<proteinExistence type="inferred from homology"/>
<dbReference type="InterPro" id="IPR036412">
    <property type="entry name" value="HAD-like_sf"/>
</dbReference>
<dbReference type="InterPro" id="IPR006439">
    <property type="entry name" value="HAD-SF_hydro_IA"/>
</dbReference>
<dbReference type="SUPFAM" id="SSF56784">
    <property type="entry name" value="HAD-like"/>
    <property type="match status" value="1"/>
</dbReference>
<dbReference type="SFLD" id="SFLDG01129">
    <property type="entry name" value="C1.5:_HAD__Beta-PGM__Phosphata"/>
    <property type="match status" value="1"/>
</dbReference>
<evidence type="ECO:0000256" key="1">
    <source>
        <dbReference type="ARBA" id="ARBA00001946"/>
    </source>
</evidence>
<keyword evidence="6" id="KW-1185">Reference proteome</keyword>
<reference evidence="5 6" key="1">
    <citation type="submission" date="2014-11" db="EMBL/GenBank/DDBJ databases">
        <title>A Rickettsiales Symbiont of Amoebae With Ancient Features.</title>
        <authorList>
            <person name="Schulz F."/>
            <person name="Martijn J."/>
            <person name="Wascher F."/>
            <person name="Kostanjsek R."/>
            <person name="Ettema T.J."/>
            <person name="Horn M."/>
        </authorList>
    </citation>
    <scope>NUCLEOTIDE SEQUENCE [LARGE SCALE GENOMIC DNA]</scope>
    <source>
        <strain evidence="5 6">UWC36</strain>
    </source>
</reference>
<dbReference type="Gene3D" id="3.40.50.1000">
    <property type="entry name" value="HAD superfamily/HAD-like"/>
    <property type="match status" value="1"/>
</dbReference>
<dbReference type="SFLD" id="SFLDS00003">
    <property type="entry name" value="Haloacid_Dehalogenase"/>
    <property type="match status" value="1"/>
</dbReference>
<keyword evidence="5" id="KW-0378">Hydrolase</keyword>
<dbReference type="InterPro" id="IPR041492">
    <property type="entry name" value="HAD_2"/>
</dbReference>
<sequence>MMNNYKLIIFDCDGTLVDTETLLNRACAGVLNYMGYKQYTPEYCLEKFVGVSLKDILDILREEVGDEFDQSEFVARAGEISKKLIETEIKPMPNAGDLLIKLNNFSKCVASNGNRSTVVHSLKSTGLYNHFTEETIFTYELVKHPKPAADLFLYSAERMGFSPKECLVIEDSIVGVRAAKAAKMDVLAYKHLNEKLLPGLNELKPTAIINNLTQILDYL</sequence>
<evidence type="ECO:0000256" key="2">
    <source>
        <dbReference type="ARBA" id="ARBA00006171"/>
    </source>
</evidence>
<comment type="similarity">
    <text evidence="2">Belongs to the HAD-like hydrolase superfamily. CbbY/CbbZ/Gph/YieH family.</text>
</comment>
<dbReference type="Pfam" id="PF13419">
    <property type="entry name" value="HAD_2"/>
    <property type="match status" value="1"/>
</dbReference>
<keyword evidence="3" id="KW-0479">Metal-binding</keyword>
<evidence type="ECO:0000313" key="5">
    <source>
        <dbReference type="EMBL" id="KIE04276.1"/>
    </source>
</evidence>
<name>A0A0C1MWK3_9RICK</name>
<dbReference type="InterPro" id="IPR023214">
    <property type="entry name" value="HAD_sf"/>
</dbReference>
<evidence type="ECO:0000313" key="6">
    <source>
        <dbReference type="Proteomes" id="UP000031258"/>
    </source>
</evidence>
<dbReference type="GO" id="GO:0046872">
    <property type="term" value="F:metal ion binding"/>
    <property type="evidence" value="ECO:0007669"/>
    <property type="project" value="UniProtKB-KW"/>
</dbReference>
<organism evidence="5 6">
    <name type="scientific">Candidatus Jidaibacter acanthamoebae</name>
    <dbReference type="NCBI Taxonomy" id="86105"/>
    <lineage>
        <taxon>Bacteria</taxon>
        <taxon>Pseudomonadati</taxon>
        <taxon>Pseudomonadota</taxon>
        <taxon>Alphaproteobacteria</taxon>
        <taxon>Rickettsiales</taxon>
        <taxon>Candidatus Midichloriaceae</taxon>
        <taxon>Candidatus Jidaibacter</taxon>
    </lineage>
</organism>
<dbReference type="AlphaFoldDB" id="A0A0C1MWK3"/>
<evidence type="ECO:0000256" key="4">
    <source>
        <dbReference type="ARBA" id="ARBA00022842"/>
    </source>
</evidence>
<dbReference type="STRING" id="86105.NF27_IN00170"/>
<gene>
    <name evidence="5" type="ORF">NF27_IN00170</name>
</gene>
<dbReference type="Gene3D" id="1.10.150.240">
    <property type="entry name" value="Putative phosphatase, domain 2"/>
    <property type="match status" value="1"/>
</dbReference>
<keyword evidence="4" id="KW-0460">Magnesium</keyword>
<protein>
    <submittedName>
        <fullName evidence="5">HAD-superhydrolase, subIA, variant 3 family protein</fullName>
    </submittedName>
</protein>
<dbReference type="GO" id="GO:0016787">
    <property type="term" value="F:hydrolase activity"/>
    <property type="evidence" value="ECO:0007669"/>
    <property type="project" value="UniProtKB-KW"/>
</dbReference>
<comment type="caution">
    <text evidence="5">The sequence shown here is derived from an EMBL/GenBank/DDBJ whole genome shotgun (WGS) entry which is preliminary data.</text>
</comment>
<evidence type="ECO:0000256" key="3">
    <source>
        <dbReference type="ARBA" id="ARBA00022723"/>
    </source>
</evidence>
<accession>A0A0C1MWK3</accession>
<dbReference type="InterPro" id="IPR051600">
    <property type="entry name" value="Beta-PGM-like"/>
</dbReference>
<dbReference type="Proteomes" id="UP000031258">
    <property type="component" value="Unassembled WGS sequence"/>
</dbReference>
<comment type="cofactor">
    <cofactor evidence="1">
        <name>Mg(2+)</name>
        <dbReference type="ChEBI" id="CHEBI:18420"/>
    </cofactor>
</comment>
<dbReference type="InterPro" id="IPR023198">
    <property type="entry name" value="PGP-like_dom2"/>
</dbReference>